<dbReference type="Pfam" id="PF06233">
    <property type="entry name" value="Usg"/>
    <property type="match status" value="1"/>
</dbReference>
<keyword evidence="2" id="KW-1185">Reference proteome</keyword>
<accession>A0A512NJX3</accession>
<reference evidence="1 2" key="1">
    <citation type="submission" date="2019-07" db="EMBL/GenBank/DDBJ databases">
        <title>Whole genome shotgun sequence of Reyranella soli NBRC 108950.</title>
        <authorList>
            <person name="Hosoyama A."/>
            <person name="Uohara A."/>
            <person name="Ohji S."/>
            <person name="Ichikawa N."/>
        </authorList>
    </citation>
    <scope>NUCLEOTIDE SEQUENCE [LARGE SCALE GENOMIC DNA]</scope>
    <source>
        <strain evidence="1 2">NBRC 108950</strain>
    </source>
</reference>
<dbReference type="OrthoDB" id="9811054at2"/>
<dbReference type="InterPro" id="IPR009354">
    <property type="entry name" value="Usg"/>
</dbReference>
<name>A0A512NJX3_9HYPH</name>
<protein>
    <submittedName>
        <fullName evidence="1">Protein usg</fullName>
    </submittedName>
</protein>
<proteinExistence type="predicted"/>
<comment type="caution">
    <text evidence="1">The sequence shown here is derived from an EMBL/GenBank/DDBJ whole genome shotgun (WGS) entry which is preliminary data.</text>
</comment>
<evidence type="ECO:0000313" key="1">
    <source>
        <dbReference type="EMBL" id="GEP59225.1"/>
    </source>
</evidence>
<organism evidence="1 2">
    <name type="scientific">Reyranella soli</name>
    <dbReference type="NCBI Taxonomy" id="1230389"/>
    <lineage>
        <taxon>Bacteria</taxon>
        <taxon>Pseudomonadati</taxon>
        <taxon>Pseudomonadota</taxon>
        <taxon>Alphaproteobacteria</taxon>
        <taxon>Hyphomicrobiales</taxon>
        <taxon>Reyranellaceae</taxon>
        <taxon>Reyranella</taxon>
    </lineage>
</organism>
<sequence length="88" mass="10499">MDRSFTAQLNNYRLTTAEILYWMPDHRHVLQSFVWQNLDLAPRFPALTKFLDFWEHNLDGKVHRVRVANAQLIKPAEFRFSNGLYALH</sequence>
<dbReference type="Proteomes" id="UP000321058">
    <property type="component" value="Unassembled WGS sequence"/>
</dbReference>
<dbReference type="AlphaFoldDB" id="A0A512NJX3"/>
<dbReference type="EMBL" id="BKAJ01000122">
    <property type="protein sequence ID" value="GEP59225.1"/>
    <property type="molecule type" value="Genomic_DNA"/>
</dbReference>
<gene>
    <name evidence="1" type="ORF">RSO01_63910</name>
</gene>
<evidence type="ECO:0000313" key="2">
    <source>
        <dbReference type="Proteomes" id="UP000321058"/>
    </source>
</evidence>
<dbReference type="RefSeq" id="WP_147154582.1">
    <property type="nucleotide sequence ID" value="NZ_BKAJ01000122.1"/>
</dbReference>